<evidence type="ECO:0000256" key="1">
    <source>
        <dbReference type="SAM" id="SignalP"/>
    </source>
</evidence>
<accession>A0ABR1RM04</accession>
<organism evidence="2 3">
    <name type="scientific">Apiospora marii</name>
    <dbReference type="NCBI Taxonomy" id="335849"/>
    <lineage>
        <taxon>Eukaryota</taxon>
        <taxon>Fungi</taxon>
        <taxon>Dikarya</taxon>
        <taxon>Ascomycota</taxon>
        <taxon>Pezizomycotina</taxon>
        <taxon>Sordariomycetes</taxon>
        <taxon>Xylariomycetidae</taxon>
        <taxon>Amphisphaeriales</taxon>
        <taxon>Apiosporaceae</taxon>
        <taxon>Apiospora</taxon>
    </lineage>
</organism>
<protein>
    <submittedName>
        <fullName evidence="2">Uncharacterized protein</fullName>
    </submittedName>
</protein>
<feature type="signal peptide" evidence="1">
    <location>
        <begin position="1"/>
        <end position="29"/>
    </location>
</feature>
<reference evidence="2 3" key="1">
    <citation type="submission" date="2023-01" db="EMBL/GenBank/DDBJ databases">
        <title>Analysis of 21 Apiospora genomes using comparative genomics revels a genus with tremendous synthesis potential of carbohydrate active enzymes and secondary metabolites.</title>
        <authorList>
            <person name="Sorensen T."/>
        </authorList>
    </citation>
    <scope>NUCLEOTIDE SEQUENCE [LARGE SCALE GENOMIC DNA]</scope>
    <source>
        <strain evidence="2 3">CBS 20057</strain>
    </source>
</reference>
<keyword evidence="1" id="KW-0732">Signal</keyword>
<dbReference type="EMBL" id="JAQQWI010000012">
    <property type="protein sequence ID" value="KAK8016006.1"/>
    <property type="molecule type" value="Genomic_DNA"/>
</dbReference>
<comment type="caution">
    <text evidence="2">The sequence shown here is derived from an EMBL/GenBank/DDBJ whole genome shotgun (WGS) entry which is preliminary data.</text>
</comment>
<proteinExistence type="predicted"/>
<gene>
    <name evidence="2" type="ORF">PG991_008894</name>
</gene>
<keyword evidence="3" id="KW-1185">Reference proteome</keyword>
<sequence length="130" mass="13772">MGSTQHILKLGVGDARLLLVLAILRYHAAEDEVLVVPTRLGLETATHLVEMRDIPGDAGRDVAQVAETVAKVVGAGLGDGAERFPLDGRRIPAGAIPAASRRPLVVCRVLLLRLGGPGEMHAGWARGNWM</sequence>
<evidence type="ECO:0000313" key="3">
    <source>
        <dbReference type="Proteomes" id="UP001396898"/>
    </source>
</evidence>
<dbReference type="Proteomes" id="UP001396898">
    <property type="component" value="Unassembled WGS sequence"/>
</dbReference>
<feature type="chain" id="PRO_5047482441" evidence="1">
    <location>
        <begin position="30"/>
        <end position="130"/>
    </location>
</feature>
<evidence type="ECO:0000313" key="2">
    <source>
        <dbReference type="EMBL" id="KAK8016006.1"/>
    </source>
</evidence>
<name>A0ABR1RM04_9PEZI</name>